<name>A0ACB8RRI6_9AGAM</name>
<evidence type="ECO:0000313" key="2">
    <source>
        <dbReference type="Proteomes" id="UP000814033"/>
    </source>
</evidence>
<sequence length="120" mass="14204">MRSWCCVMYIESLPRSSISFDFIRVCVCMVWIWILLLLDTLDCAESHALSSHFMGARWTMKPFGFQFLCEPLSVRRAKTTWNTSCNRFQFVFNTLPFPLFLRTCRRVVLYSQSLNRTDPL</sequence>
<comment type="caution">
    <text evidence="1">The sequence shown here is derived from an EMBL/GenBank/DDBJ whole genome shotgun (WGS) entry which is preliminary data.</text>
</comment>
<evidence type="ECO:0000313" key="1">
    <source>
        <dbReference type="EMBL" id="KAI0046708.1"/>
    </source>
</evidence>
<keyword evidence="2" id="KW-1185">Reference proteome</keyword>
<proteinExistence type="predicted"/>
<accession>A0ACB8RRI6</accession>
<reference evidence="1" key="1">
    <citation type="submission" date="2021-02" db="EMBL/GenBank/DDBJ databases">
        <authorList>
            <consortium name="DOE Joint Genome Institute"/>
            <person name="Ahrendt S."/>
            <person name="Looney B.P."/>
            <person name="Miyauchi S."/>
            <person name="Morin E."/>
            <person name="Drula E."/>
            <person name="Courty P.E."/>
            <person name="Chicoki N."/>
            <person name="Fauchery L."/>
            <person name="Kohler A."/>
            <person name="Kuo A."/>
            <person name="Labutti K."/>
            <person name="Pangilinan J."/>
            <person name="Lipzen A."/>
            <person name="Riley R."/>
            <person name="Andreopoulos W."/>
            <person name="He G."/>
            <person name="Johnson J."/>
            <person name="Barry K.W."/>
            <person name="Grigoriev I.V."/>
            <person name="Nagy L."/>
            <person name="Hibbett D."/>
            <person name="Henrissat B."/>
            <person name="Matheny P.B."/>
            <person name="Labbe J."/>
            <person name="Martin F."/>
        </authorList>
    </citation>
    <scope>NUCLEOTIDE SEQUENCE</scope>
    <source>
        <strain evidence="1">FP105234-sp</strain>
    </source>
</reference>
<dbReference type="Proteomes" id="UP000814033">
    <property type="component" value="Unassembled WGS sequence"/>
</dbReference>
<organism evidence="1 2">
    <name type="scientific">Auriscalpium vulgare</name>
    <dbReference type="NCBI Taxonomy" id="40419"/>
    <lineage>
        <taxon>Eukaryota</taxon>
        <taxon>Fungi</taxon>
        <taxon>Dikarya</taxon>
        <taxon>Basidiomycota</taxon>
        <taxon>Agaricomycotina</taxon>
        <taxon>Agaricomycetes</taxon>
        <taxon>Russulales</taxon>
        <taxon>Auriscalpiaceae</taxon>
        <taxon>Auriscalpium</taxon>
    </lineage>
</organism>
<dbReference type="EMBL" id="MU275919">
    <property type="protein sequence ID" value="KAI0046708.1"/>
    <property type="molecule type" value="Genomic_DNA"/>
</dbReference>
<gene>
    <name evidence="1" type="ORF">FA95DRAFT_1343160</name>
</gene>
<reference evidence="1" key="2">
    <citation type="journal article" date="2022" name="New Phytol.">
        <title>Evolutionary transition to the ectomycorrhizal habit in the genomes of a hyperdiverse lineage of mushroom-forming fungi.</title>
        <authorList>
            <person name="Looney B."/>
            <person name="Miyauchi S."/>
            <person name="Morin E."/>
            <person name="Drula E."/>
            <person name="Courty P.E."/>
            <person name="Kohler A."/>
            <person name="Kuo A."/>
            <person name="LaButti K."/>
            <person name="Pangilinan J."/>
            <person name="Lipzen A."/>
            <person name="Riley R."/>
            <person name="Andreopoulos W."/>
            <person name="He G."/>
            <person name="Johnson J."/>
            <person name="Nolan M."/>
            <person name="Tritt A."/>
            <person name="Barry K.W."/>
            <person name="Grigoriev I.V."/>
            <person name="Nagy L.G."/>
            <person name="Hibbett D."/>
            <person name="Henrissat B."/>
            <person name="Matheny P.B."/>
            <person name="Labbe J."/>
            <person name="Martin F.M."/>
        </authorList>
    </citation>
    <scope>NUCLEOTIDE SEQUENCE</scope>
    <source>
        <strain evidence="1">FP105234-sp</strain>
    </source>
</reference>
<protein>
    <submittedName>
        <fullName evidence="1">Uncharacterized protein</fullName>
    </submittedName>
</protein>